<sequence>MNRLSLNPLAAALIAVFAAPLPLHAQQAAAPAAAQSSSAAGSLAPVLVEGNRDDFSTTSTAITKLPADLHDVPQSVVVVNKALMQSQGATSLSDALRNVAGITLNGAEGGQIGNNINLNGFSARTDIYLDGFRDRGQYFRDTFAMEEIEVLMGPSSMLFGRGSTGGIINQVTKKANLKQSTEVSASATTNGLVRTTADYNHPLSETSAVRVSAMAQNGPATTRNQSNVQDFGVAASYVTGIGTATEITLSTLIQHNRDMPDYGLPAVNGHPVNVDRNTAYGLLTDHTDQDVVSLNAGIKHKITPDITLRNQTQFNYVHTNAVETAPQSVGTVSGGVFTALSGNTSLPLSSLSVRAQSHDRSIRDYSIFNQTELSAKGTAFGFKHEALVGLEVGHDGYDVQNYYRNGSCNGVALTNNTTPTSGYADCISVVNPSYSTAGSSVASQVGNHQGGSANTIATYVGDTLELNQQFKLVGGLRYDRYVAQISNSINSINSAPAAKNTALAYANQSVNFLSVRAGGIWQPTAAQSYYLSYGTSFNPSLEQLTGTVGQTNLDPEKNRSYELGGKWDWAESLSLNAAVFQIDKQNARSLVSTGVYELAGNVRVKGARAGATGRINKQWQVALGYTYLDAQVMSGAAGDTAVGKVPTNTPKHTLTSWTTYEVAPHWQVGGGASFMSERFANPTNTVQVGGYTRWDATVAYLQPKYDIRLNLFNLTNKMYYDALIQSDGGRSVPGSGRTAMLSVNYRM</sequence>
<proteinExistence type="inferred from homology"/>
<dbReference type="Pfam" id="PF07715">
    <property type="entry name" value="Plug"/>
    <property type="match status" value="1"/>
</dbReference>
<gene>
    <name evidence="15" type="ORF">PQR62_03350</name>
</gene>
<dbReference type="RefSeq" id="WP_408154806.1">
    <property type="nucleotide sequence ID" value="NZ_JAQQFM010000002.1"/>
</dbReference>
<dbReference type="InterPro" id="IPR039426">
    <property type="entry name" value="TonB-dep_rcpt-like"/>
</dbReference>
<evidence type="ECO:0000256" key="3">
    <source>
        <dbReference type="ARBA" id="ARBA00022448"/>
    </source>
</evidence>
<keyword evidence="6 11" id="KW-0798">TonB box</keyword>
<feature type="domain" description="TonB-dependent receptor plug" evidence="14">
    <location>
        <begin position="69"/>
        <end position="167"/>
    </location>
</feature>
<evidence type="ECO:0000313" key="15">
    <source>
        <dbReference type="EMBL" id="MFL9923287.1"/>
    </source>
</evidence>
<dbReference type="InterPro" id="IPR036942">
    <property type="entry name" value="Beta-barrel_TonB_sf"/>
</dbReference>
<keyword evidence="5 10" id="KW-0812">Transmembrane</keyword>
<keyword evidence="12" id="KW-0732">Signal</keyword>
<feature type="chain" id="PRO_5046481642" evidence="12">
    <location>
        <begin position="26"/>
        <end position="747"/>
    </location>
</feature>
<dbReference type="InterPro" id="IPR012910">
    <property type="entry name" value="Plug_dom"/>
</dbReference>
<keyword evidence="4 10" id="KW-1134">Transmembrane beta strand</keyword>
<evidence type="ECO:0000256" key="2">
    <source>
        <dbReference type="ARBA" id="ARBA00009810"/>
    </source>
</evidence>
<name>A0ABW9A4H4_9BURK</name>
<evidence type="ECO:0000256" key="8">
    <source>
        <dbReference type="ARBA" id="ARBA00023170"/>
    </source>
</evidence>
<keyword evidence="8 15" id="KW-0675">Receptor</keyword>
<dbReference type="Proteomes" id="UP001629246">
    <property type="component" value="Unassembled WGS sequence"/>
</dbReference>
<dbReference type="PANTHER" id="PTHR32552">
    <property type="entry name" value="FERRICHROME IRON RECEPTOR-RELATED"/>
    <property type="match status" value="1"/>
</dbReference>
<dbReference type="InterPro" id="IPR037066">
    <property type="entry name" value="Plug_dom_sf"/>
</dbReference>
<evidence type="ECO:0000256" key="4">
    <source>
        <dbReference type="ARBA" id="ARBA00022452"/>
    </source>
</evidence>
<evidence type="ECO:0000256" key="6">
    <source>
        <dbReference type="ARBA" id="ARBA00023077"/>
    </source>
</evidence>
<keyword evidence="3 10" id="KW-0813">Transport</keyword>
<evidence type="ECO:0000256" key="11">
    <source>
        <dbReference type="RuleBase" id="RU003357"/>
    </source>
</evidence>
<dbReference type="PANTHER" id="PTHR32552:SF83">
    <property type="entry name" value="BLR3904 PROTEIN"/>
    <property type="match status" value="1"/>
</dbReference>
<keyword evidence="9 10" id="KW-0998">Cell outer membrane</keyword>
<dbReference type="CDD" id="cd01347">
    <property type="entry name" value="ligand_gated_channel"/>
    <property type="match status" value="1"/>
</dbReference>
<dbReference type="Pfam" id="PF00593">
    <property type="entry name" value="TonB_dep_Rec_b-barrel"/>
    <property type="match status" value="1"/>
</dbReference>
<evidence type="ECO:0000256" key="7">
    <source>
        <dbReference type="ARBA" id="ARBA00023136"/>
    </source>
</evidence>
<evidence type="ECO:0000259" key="13">
    <source>
        <dbReference type="Pfam" id="PF00593"/>
    </source>
</evidence>
<comment type="similarity">
    <text evidence="2 10 11">Belongs to the TonB-dependent receptor family.</text>
</comment>
<comment type="subcellular location">
    <subcellularLocation>
        <location evidence="1 10">Cell outer membrane</location>
        <topology evidence="1 10">Multi-pass membrane protein</topology>
    </subcellularLocation>
</comment>
<evidence type="ECO:0000256" key="9">
    <source>
        <dbReference type="ARBA" id="ARBA00023237"/>
    </source>
</evidence>
<accession>A0ABW9A4H4</accession>
<evidence type="ECO:0000259" key="14">
    <source>
        <dbReference type="Pfam" id="PF07715"/>
    </source>
</evidence>
<dbReference type="NCBIfam" id="TIGR01783">
    <property type="entry name" value="TonB-siderophor"/>
    <property type="match status" value="1"/>
</dbReference>
<evidence type="ECO:0000256" key="5">
    <source>
        <dbReference type="ARBA" id="ARBA00022692"/>
    </source>
</evidence>
<feature type="signal peptide" evidence="12">
    <location>
        <begin position="1"/>
        <end position="25"/>
    </location>
</feature>
<evidence type="ECO:0000256" key="12">
    <source>
        <dbReference type="SAM" id="SignalP"/>
    </source>
</evidence>
<dbReference type="InterPro" id="IPR010105">
    <property type="entry name" value="TonB_sidphr_rcpt"/>
</dbReference>
<keyword evidence="7 10" id="KW-0472">Membrane</keyword>
<dbReference type="SUPFAM" id="SSF56935">
    <property type="entry name" value="Porins"/>
    <property type="match status" value="1"/>
</dbReference>
<feature type="domain" description="TonB-dependent receptor-like beta-barrel" evidence="13">
    <location>
        <begin position="254"/>
        <end position="714"/>
    </location>
</feature>
<keyword evidence="16" id="KW-1185">Reference proteome</keyword>
<dbReference type="PROSITE" id="PS52016">
    <property type="entry name" value="TONB_DEPENDENT_REC_3"/>
    <property type="match status" value="1"/>
</dbReference>
<reference evidence="15 16" key="1">
    <citation type="journal article" date="2024" name="Chem. Sci.">
        <title>Discovery of megapolipeptins by genome mining of a Burkholderiales bacteria collection.</title>
        <authorList>
            <person name="Paulo B.S."/>
            <person name="Recchia M.J.J."/>
            <person name="Lee S."/>
            <person name="Fergusson C.H."/>
            <person name="Romanowski S.B."/>
            <person name="Hernandez A."/>
            <person name="Krull N."/>
            <person name="Liu D.Y."/>
            <person name="Cavanagh H."/>
            <person name="Bos A."/>
            <person name="Gray C.A."/>
            <person name="Murphy B.T."/>
            <person name="Linington R.G."/>
            <person name="Eustaquio A.S."/>
        </authorList>
    </citation>
    <scope>NUCLEOTIDE SEQUENCE [LARGE SCALE GENOMIC DNA]</scope>
    <source>
        <strain evidence="15 16">RL21-008-BIB-A</strain>
    </source>
</reference>
<dbReference type="Gene3D" id="2.170.130.10">
    <property type="entry name" value="TonB-dependent receptor, plug domain"/>
    <property type="match status" value="1"/>
</dbReference>
<evidence type="ECO:0000256" key="1">
    <source>
        <dbReference type="ARBA" id="ARBA00004571"/>
    </source>
</evidence>
<dbReference type="EMBL" id="JAQQFM010000002">
    <property type="protein sequence ID" value="MFL9923287.1"/>
    <property type="molecule type" value="Genomic_DNA"/>
</dbReference>
<organism evidence="15 16">
    <name type="scientific">Herbaspirillum lusitanum</name>
    <dbReference type="NCBI Taxonomy" id="213312"/>
    <lineage>
        <taxon>Bacteria</taxon>
        <taxon>Pseudomonadati</taxon>
        <taxon>Pseudomonadota</taxon>
        <taxon>Betaproteobacteria</taxon>
        <taxon>Burkholderiales</taxon>
        <taxon>Oxalobacteraceae</taxon>
        <taxon>Herbaspirillum</taxon>
    </lineage>
</organism>
<protein>
    <submittedName>
        <fullName evidence="15">TonB-dependent siderophore receptor</fullName>
    </submittedName>
</protein>
<dbReference type="InterPro" id="IPR000531">
    <property type="entry name" value="Beta-barrel_TonB"/>
</dbReference>
<dbReference type="Gene3D" id="2.40.170.20">
    <property type="entry name" value="TonB-dependent receptor, beta-barrel domain"/>
    <property type="match status" value="1"/>
</dbReference>
<comment type="caution">
    <text evidence="15">The sequence shown here is derived from an EMBL/GenBank/DDBJ whole genome shotgun (WGS) entry which is preliminary data.</text>
</comment>
<evidence type="ECO:0000256" key="10">
    <source>
        <dbReference type="PROSITE-ProRule" id="PRU01360"/>
    </source>
</evidence>
<evidence type="ECO:0000313" key="16">
    <source>
        <dbReference type="Proteomes" id="UP001629246"/>
    </source>
</evidence>